<proteinExistence type="predicted"/>
<name>A0ABV6GCK2_9BACI</name>
<keyword evidence="1" id="KW-0812">Transmembrane</keyword>
<sequence length="188" mass="21399">MEKIRLITNIGVIMQKRFLMREFNKEKLYIYLFLNFMVAGLLIANSFLGSNREFWIYILCVLLLLVFIICLYLLIEFIILIPTTDARLINICLGSSLLLSLILLTYSNLYYLIYLIKGKKAFSFSGDHLSGNDFLYYSITTFTTTGYGDITSIGIFSNSIAASEMLIGMISNTILMAIITSKLIKNLT</sequence>
<evidence type="ECO:0000259" key="2">
    <source>
        <dbReference type="Pfam" id="PF07885"/>
    </source>
</evidence>
<dbReference type="Gene3D" id="1.10.287.70">
    <property type="match status" value="1"/>
</dbReference>
<gene>
    <name evidence="3" type="ORF">ACFFIX_08020</name>
</gene>
<feature type="transmembrane region" description="Helical" evidence="1">
    <location>
        <begin position="88"/>
        <end position="114"/>
    </location>
</feature>
<protein>
    <submittedName>
        <fullName evidence="3">Ion channel</fullName>
    </submittedName>
</protein>
<evidence type="ECO:0000313" key="4">
    <source>
        <dbReference type="Proteomes" id="UP001589854"/>
    </source>
</evidence>
<evidence type="ECO:0000313" key="3">
    <source>
        <dbReference type="EMBL" id="MFC0271399.1"/>
    </source>
</evidence>
<keyword evidence="1" id="KW-1133">Transmembrane helix</keyword>
<accession>A0ABV6GCK2</accession>
<feature type="transmembrane region" description="Helical" evidence="1">
    <location>
        <begin position="134"/>
        <end position="156"/>
    </location>
</feature>
<dbReference type="EMBL" id="JBHLVO010000004">
    <property type="protein sequence ID" value="MFC0271399.1"/>
    <property type="molecule type" value="Genomic_DNA"/>
</dbReference>
<feature type="transmembrane region" description="Helical" evidence="1">
    <location>
        <begin position="54"/>
        <end position="81"/>
    </location>
</feature>
<dbReference type="SUPFAM" id="SSF81324">
    <property type="entry name" value="Voltage-gated potassium channels"/>
    <property type="match status" value="1"/>
</dbReference>
<dbReference type="InterPro" id="IPR013099">
    <property type="entry name" value="K_chnl_dom"/>
</dbReference>
<feature type="transmembrane region" description="Helical" evidence="1">
    <location>
        <begin position="28"/>
        <end position="48"/>
    </location>
</feature>
<evidence type="ECO:0000256" key="1">
    <source>
        <dbReference type="SAM" id="Phobius"/>
    </source>
</evidence>
<keyword evidence="1" id="KW-0472">Membrane</keyword>
<dbReference type="Proteomes" id="UP001589854">
    <property type="component" value="Unassembled WGS sequence"/>
</dbReference>
<dbReference type="Pfam" id="PF07885">
    <property type="entry name" value="Ion_trans_2"/>
    <property type="match status" value="1"/>
</dbReference>
<reference evidence="3 4" key="1">
    <citation type="submission" date="2024-09" db="EMBL/GenBank/DDBJ databases">
        <authorList>
            <person name="Sun Q."/>
            <person name="Mori K."/>
        </authorList>
    </citation>
    <scope>NUCLEOTIDE SEQUENCE [LARGE SCALE GENOMIC DNA]</scope>
    <source>
        <strain evidence="3 4">CCM 7228</strain>
    </source>
</reference>
<comment type="caution">
    <text evidence="3">The sequence shown here is derived from an EMBL/GenBank/DDBJ whole genome shotgun (WGS) entry which is preliminary data.</text>
</comment>
<feature type="domain" description="Potassium channel" evidence="2">
    <location>
        <begin position="112"/>
        <end position="184"/>
    </location>
</feature>
<keyword evidence="4" id="KW-1185">Reference proteome</keyword>
<dbReference type="RefSeq" id="WP_378932322.1">
    <property type="nucleotide sequence ID" value="NZ_JBHLVO010000004.1"/>
</dbReference>
<organism evidence="3 4">
    <name type="scientific">Metabacillus herbersteinensis</name>
    <dbReference type="NCBI Taxonomy" id="283816"/>
    <lineage>
        <taxon>Bacteria</taxon>
        <taxon>Bacillati</taxon>
        <taxon>Bacillota</taxon>
        <taxon>Bacilli</taxon>
        <taxon>Bacillales</taxon>
        <taxon>Bacillaceae</taxon>
        <taxon>Metabacillus</taxon>
    </lineage>
</organism>